<dbReference type="RefSeq" id="WP_394164569.1">
    <property type="nucleotide sequence ID" value="NZ_JBHGCJ010000018.1"/>
</dbReference>
<accession>A0ABW7D1Y6</accession>
<keyword evidence="2" id="KW-0732">Signal</keyword>
<keyword evidence="4" id="KW-1185">Reference proteome</keyword>
<sequence>MIRTLPVAPLAVALSLLLTACGGKSPGAAPDAVTQAGKAADTAAQDAEQALTAKLNSYIDCYNDVDSGIHRGIGYYTGWMKDPKVGPSGREERPIGPPDLDADDLKTCDAAIPTAIAAAPALPELDKAAKVYLDSLHALQPLTHAAYDYYKREDFEDDGYARGKAMHAPLMDALAAFVQASEVFSTALEAENDRAQQAQLQALEKQEGRTRTYYRLAIMLEAKSLMDLMAEDDFDLVQGRARLDAFNTIADEAHAKVADQEPGKMDWNSFETAAENFRREGKERIKRVADKTPYSDFEQRMLDSPSHAPQGSAGRLLNEYNSLVFQSNRQ</sequence>
<dbReference type="Proteomes" id="UP001605261">
    <property type="component" value="Unassembled WGS sequence"/>
</dbReference>
<protein>
    <submittedName>
        <fullName evidence="3">YiiG family protein</fullName>
    </submittedName>
</protein>
<evidence type="ECO:0000256" key="2">
    <source>
        <dbReference type="SAM" id="SignalP"/>
    </source>
</evidence>
<name>A0ABW7D1Y6_9GAMM</name>
<organism evidence="3 4">
    <name type="scientific">Stenotrophomonas nematodicola</name>
    <dbReference type="NCBI Taxonomy" id="2656746"/>
    <lineage>
        <taxon>Bacteria</taxon>
        <taxon>Pseudomonadati</taxon>
        <taxon>Pseudomonadota</taxon>
        <taxon>Gammaproteobacteria</taxon>
        <taxon>Lysobacterales</taxon>
        <taxon>Lysobacteraceae</taxon>
        <taxon>Stenotrophomonas</taxon>
    </lineage>
</organism>
<evidence type="ECO:0000313" key="4">
    <source>
        <dbReference type="Proteomes" id="UP001605261"/>
    </source>
</evidence>
<feature type="chain" id="PRO_5047031464" evidence="2">
    <location>
        <begin position="21"/>
        <end position="330"/>
    </location>
</feature>
<dbReference type="InterPro" id="IPR024291">
    <property type="entry name" value="DUF3829"/>
</dbReference>
<proteinExistence type="predicted"/>
<dbReference type="EMBL" id="JBHGCJ010000018">
    <property type="protein sequence ID" value="MFG6111225.1"/>
    <property type="molecule type" value="Genomic_DNA"/>
</dbReference>
<feature type="region of interest" description="Disordered" evidence="1">
    <location>
        <begin position="296"/>
        <end position="315"/>
    </location>
</feature>
<feature type="signal peptide" evidence="2">
    <location>
        <begin position="1"/>
        <end position="20"/>
    </location>
</feature>
<evidence type="ECO:0000256" key="1">
    <source>
        <dbReference type="SAM" id="MobiDB-lite"/>
    </source>
</evidence>
<evidence type="ECO:0000313" key="3">
    <source>
        <dbReference type="EMBL" id="MFG6111225.1"/>
    </source>
</evidence>
<dbReference type="Pfam" id="PF12889">
    <property type="entry name" value="DUF3829"/>
    <property type="match status" value="1"/>
</dbReference>
<gene>
    <name evidence="3" type="ORF">ACEU0G_001116</name>
</gene>
<dbReference type="PROSITE" id="PS51257">
    <property type="entry name" value="PROKAR_LIPOPROTEIN"/>
    <property type="match status" value="1"/>
</dbReference>
<reference evidence="3 4" key="1">
    <citation type="submission" date="2024-09" db="EMBL/GenBank/DDBJ databases">
        <authorList>
            <consortium name="All-Russian atlas of soil microorganisms"/>
            <consortium name="as a basis for the search for new antimicrobial producers and enzymes with unique properties"/>
            <person name="Sokolova E.A."/>
            <person name="Voronina E.N."/>
        </authorList>
    </citation>
    <scope>NUCLEOTIDE SEQUENCE [LARGE SCALE GENOMIC DNA]</scope>
    <source>
        <strain evidence="3 4">AF-22b-331.1</strain>
    </source>
</reference>
<comment type="caution">
    <text evidence="3">The sequence shown here is derived from an EMBL/GenBank/DDBJ whole genome shotgun (WGS) entry which is preliminary data.</text>
</comment>